<evidence type="ECO:0000256" key="8">
    <source>
        <dbReference type="ARBA" id="ARBA00023144"/>
    </source>
</evidence>
<dbReference type="Pfam" id="PF10509">
    <property type="entry name" value="GalKase_gal_bdg"/>
    <property type="match status" value="1"/>
</dbReference>
<reference evidence="15 16" key="1">
    <citation type="journal article" date="2010" name="Stand. Genomic Sci.">
        <title>Complete genome sequence of Spirochaeta smaragdinae type strain (SEBR 4228).</title>
        <authorList>
            <person name="Mavromatis K."/>
            <person name="Yasawong M."/>
            <person name="Chertkov O."/>
            <person name="Lapidus A."/>
            <person name="Lucas S."/>
            <person name="Nolan M."/>
            <person name="Del Rio T.G."/>
            <person name="Tice H."/>
            <person name="Cheng J.F."/>
            <person name="Pitluck S."/>
            <person name="Liolios K."/>
            <person name="Ivanova N."/>
            <person name="Tapia R."/>
            <person name="Han C."/>
            <person name="Bruce D."/>
            <person name="Goodwin L."/>
            <person name="Pati A."/>
            <person name="Chen A."/>
            <person name="Palaniappan K."/>
            <person name="Land M."/>
            <person name="Hauser L."/>
            <person name="Chang Y.J."/>
            <person name="Jeffries C.D."/>
            <person name="Detter J.C."/>
            <person name="Rohde M."/>
            <person name="Brambilla E."/>
            <person name="Spring S."/>
            <person name="Goker M."/>
            <person name="Sikorski J."/>
            <person name="Woyke T."/>
            <person name="Bristow J."/>
            <person name="Eisen J.A."/>
            <person name="Markowitz V."/>
            <person name="Hugenholtz P."/>
            <person name="Klenk H.P."/>
            <person name="Kyrpides N.C."/>
        </authorList>
    </citation>
    <scope>NUCLEOTIDE SEQUENCE [LARGE SCALE GENOMIC DNA]</scope>
    <source>
        <strain evidence="16">DSM 11293 / JCM 15392 / SEBR 4228</strain>
    </source>
</reference>
<evidence type="ECO:0000256" key="4">
    <source>
        <dbReference type="ARBA" id="ARBA00022741"/>
    </source>
</evidence>
<dbReference type="PANTHER" id="PTHR10457">
    <property type="entry name" value="MEVALONATE KINASE/GALACTOKINASE"/>
    <property type="match status" value="1"/>
</dbReference>
<dbReference type="PRINTS" id="PR00473">
    <property type="entry name" value="GALCTOKINASE"/>
</dbReference>
<dbReference type="KEGG" id="ssm:Spirs_3175"/>
<dbReference type="InterPro" id="IPR000705">
    <property type="entry name" value="Galactokinase"/>
</dbReference>
<dbReference type="EC" id="2.7.1.6" evidence="10"/>
<name>E1R5E5_SEDSS</name>
<evidence type="ECO:0000313" key="16">
    <source>
        <dbReference type="Proteomes" id="UP000002318"/>
    </source>
</evidence>
<dbReference type="AlphaFoldDB" id="E1R5E5"/>
<dbReference type="STRING" id="573413.Spirs_3175"/>
<evidence type="ECO:0000256" key="3">
    <source>
        <dbReference type="ARBA" id="ARBA00022723"/>
    </source>
</evidence>
<dbReference type="eggNOG" id="COG0153">
    <property type="taxonomic scope" value="Bacteria"/>
</dbReference>
<feature type="domain" description="GHMP kinase C-terminal" evidence="13">
    <location>
        <begin position="279"/>
        <end position="355"/>
    </location>
</feature>
<accession>E1R5E5</accession>
<evidence type="ECO:0000313" key="15">
    <source>
        <dbReference type="EMBL" id="ADK82273.1"/>
    </source>
</evidence>
<dbReference type="GO" id="GO:0046872">
    <property type="term" value="F:metal ion binding"/>
    <property type="evidence" value="ECO:0007669"/>
    <property type="project" value="UniProtKB-KW"/>
</dbReference>
<dbReference type="InterPro" id="IPR006206">
    <property type="entry name" value="Mevalonate/galactokinase"/>
</dbReference>
<evidence type="ECO:0000256" key="11">
    <source>
        <dbReference type="SAM" id="Coils"/>
    </source>
</evidence>
<dbReference type="Pfam" id="PF08544">
    <property type="entry name" value="GHMP_kinases_C"/>
    <property type="match status" value="1"/>
</dbReference>
<dbReference type="EMBL" id="CP002116">
    <property type="protein sequence ID" value="ADK82273.1"/>
    <property type="molecule type" value="Genomic_DNA"/>
</dbReference>
<gene>
    <name evidence="15" type="ordered locus">Spirs_3175</name>
</gene>
<evidence type="ECO:0000256" key="5">
    <source>
        <dbReference type="ARBA" id="ARBA00022777"/>
    </source>
</evidence>
<feature type="domain" description="GHMP kinase N-terminal" evidence="12">
    <location>
        <begin position="89"/>
        <end position="176"/>
    </location>
</feature>
<dbReference type="PANTHER" id="PTHR10457:SF7">
    <property type="entry name" value="GALACTOKINASE-RELATED"/>
    <property type="match status" value="1"/>
</dbReference>
<dbReference type="InterPro" id="IPR019539">
    <property type="entry name" value="GalKase_N"/>
</dbReference>
<comment type="similarity">
    <text evidence="1">Belongs to the GHMP kinase family. GalK subfamily.</text>
</comment>
<dbReference type="InterPro" id="IPR006204">
    <property type="entry name" value="GHMP_kinase_N_dom"/>
</dbReference>
<dbReference type="RefSeq" id="WP_013255732.1">
    <property type="nucleotide sequence ID" value="NC_014364.1"/>
</dbReference>
<dbReference type="InterPro" id="IPR014721">
    <property type="entry name" value="Ribsml_uS5_D2-typ_fold_subgr"/>
</dbReference>
<keyword evidence="4" id="KW-0547">Nucleotide-binding</keyword>
<dbReference type="PROSITE" id="PS00627">
    <property type="entry name" value="GHMP_KINASES_ATP"/>
    <property type="match status" value="1"/>
</dbReference>
<sequence>MKDLIARHVAEYGSEPEVMASAPGVLNLMGEHTDFAEGYVLQAALPHTVEVAISRRKDNSLRFYAADVHERKRTTVANLKYKREDRWANYLKGVLYELLQLGYQFRGLNISFGGTVPQGIGLGSSAAVGLATACAMRELFGYNIEDIKLVQVVYLSESAFIGLPEQITDQFVSCFAKQESAVFLNLHTLEYNHLPLRIGNARFVVTNSNVNQNYAKEEVSERYRQCEEGIEKLQGHDSGKMILDFSEQELKQGTDLLSEAERRLCLHVVGENRRVIESRSALLQQDLVSFGKIMNRSQESLRDNFEVSCPEIDWLVKRAGELEGCYGSRLVGPGFGGCTVTLLEEAVIEEYQRRLEDYERIFGFHPDIFVCEPSSGAKIIFSKRG</sequence>
<dbReference type="InterPro" id="IPR020568">
    <property type="entry name" value="Ribosomal_Su5_D2-typ_SF"/>
</dbReference>
<keyword evidence="9" id="KW-0119">Carbohydrate metabolism</keyword>
<keyword evidence="7" id="KW-0460">Magnesium</keyword>
<evidence type="ECO:0000256" key="10">
    <source>
        <dbReference type="NCBIfam" id="TIGR00131"/>
    </source>
</evidence>
<dbReference type="GO" id="GO:0005524">
    <property type="term" value="F:ATP binding"/>
    <property type="evidence" value="ECO:0007669"/>
    <property type="project" value="UniProtKB-UniRule"/>
</dbReference>
<dbReference type="Gene3D" id="3.30.70.890">
    <property type="entry name" value="GHMP kinase, C-terminal domain"/>
    <property type="match status" value="1"/>
</dbReference>
<dbReference type="PIRSF" id="PIRSF000530">
    <property type="entry name" value="Galactokinase"/>
    <property type="match status" value="1"/>
</dbReference>
<dbReference type="Gene3D" id="3.30.230.10">
    <property type="match status" value="1"/>
</dbReference>
<keyword evidence="16" id="KW-1185">Reference proteome</keyword>
<keyword evidence="11" id="KW-0175">Coiled coil</keyword>
<dbReference type="OrthoDB" id="250531at2"/>
<dbReference type="InterPro" id="IPR036554">
    <property type="entry name" value="GHMP_kinase_C_sf"/>
</dbReference>
<dbReference type="NCBIfam" id="TIGR00131">
    <property type="entry name" value="gal_kin"/>
    <property type="match status" value="1"/>
</dbReference>
<dbReference type="FunFam" id="3.30.70.890:FF:000001">
    <property type="entry name" value="Galactokinase"/>
    <property type="match status" value="1"/>
</dbReference>
<feature type="coiled-coil region" evidence="11">
    <location>
        <begin position="216"/>
        <end position="263"/>
    </location>
</feature>
<organism evidence="15 16">
    <name type="scientific">Sediminispirochaeta smaragdinae (strain DSM 11293 / JCM 15392 / SEBR 4228)</name>
    <name type="common">Spirochaeta smaragdinae</name>
    <dbReference type="NCBI Taxonomy" id="573413"/>
    <lineage>
        <taxon>Bacteria</taxon>
        <taxon>Pseudomonadati</taxon>
        <taxon>Spirochaetota</taxon>
        <taxon>Spirochaetia</taxon>
        <taxon>Spirochaetales</taxon>
        <taxon>Spirochaetaceae</taxon>
        <taxon>Sediminispirochaeta</taxon>
    </lineage>
</organism>
<dbReference type="SUPFAM" id="SSF54211">
    <property type="entry name" value="Ribosomal protein S5 domain 2-like"/>
    <property type="match status" value="1"/>
</dbReference>
<evidence type="ECO:0000259" key="13">
    <source>
        <dbReference type="Pfam" id="PF08544"/>
    </source>
</evidence>
<dbReference type="InterPro" id="IPR013750">
    <property type="entry name" value="GHMP_kinase_C_dom"/>
</dbReference>
<dbReference type="Pfam" id="PF00288">
    <property type="entry name" value="GHMP_kinases_N"/>
    <property type="match status" value="1"/>
</dbReference>
<protein>
    <recommendedName>
        <fullName evidence="10">Galactokinase</fullName>
        <ecNumber evidence="10">2.7.1.6</ecNumber>
    </recommendedName>
</protein>
<evidence type="ECO:0000256" key="7">
    <source>
        <dbReference type="ARBA" id="ARBA00022842"/>
    </source>
</evidence>
<dbReference type="GO" id="GO:0006012">
    <property type="term" value="P:galactose metabolic process"/>
    <property type="evidence" value="ECO:0007669"/>
    <property type="project" value="UniProtKB-UniRule"/>
</dbReference>
<dbReference type="PRINTS" id="PR00959">
    <property type="entry name" value="MEVGALKINASE"/>
</dbReference>
<keyword evidence="6" id="KW-0067">ATP-binding</keyword>
<dbReference type="InterPro" id="IPR006203">
    <property type="entry name" value="GHMP_knse_ATP-bd_CS"/>
</dbReference>
<dbReference type="GO" id="GO:0004335">
    <property type="term" value="F:galactokinase activity"/>
    <property type="evidence" value="ECO:0007669"/>
    <property type="project" value="UniProtKB-UniRule"/>
</dbReference>
<keyword evidence="2" id="KW-0808">Transferase</keyword>
<dbReference type="Proteomes" id="UP000002318">
    <property type="component" value="Chromosome"/>
</dbReference>
<evidence type="ECO:0000256" key="9">
    <source>
        <dbReference type="ARBA" id="ARBA00023277"/>
    </source>
</evidence>
<dbReference type="GO" id="GO:0005829">
    <property type="term" value="C:cytosol"/>
    <property type="evidence" value="ECO:0007669"/>
    <property type="project" value="TreeGrafter"/>
</dbReference>
<evidence type="ECO:0000256" key="6">
    <source>
        <dbReference type="ARBA" id="ARBA00022840"/>
    </source>
</evidence>
<keyword evidence="5" id="KW-0418">Kinase</keyword>
<keyword evidence="8" id="KW-0299">Galactose metabolism</keyword>
<evidence type="ECO:0000256" key="2">
    <source>
        <dbReference type="ARBA" id="ARBA00022679"/>
    </source>
</evidence>
<dbReference type="SUPFAM" id="SSF55060">
    <property type="entry name" value="GHMP Kinase, C-terminal domain"/>
    <property type="match status" value="1"/>
</dbReference>
<feature type="domain" description="Galactokinase N-terminal" evidence="14">
    <location>
        <begin position="7"/>
        <end position="55"/>
    </location>
</feature>
<evidence type="ECO:0000259" key="14">
    <source>
        <dbReference type="Pfam" id="PF10509"/>
    </source>
</evidence>
<dbReference type="HOGENOM" id="CLU_017814_2_1_12"/>
<evidence type="ECO:0000256" key="1">
    <source>
        <dbReference type="ARBA" id="ARBA00006566"/>
    </source>
</evidence>
<keyword evidence="3" id="KW-0479">Metal-binding</keyword>
<proteinExistence type="inferred from homology"/>
<evidence type="ECO:0000259" key="12">
    <source>
        <dbReference type="Pfam" id="PF00288"/>
    </source>
</evidence>